<protein>
    <submittedName>
        <fullName evidence="1">Uncharacterized protein</fullName>
    </submittedName>
</protein>
<reference evidence="1" key="1">
    <citation type="journal article" date="2022" name="Front. Microbiol.">
        <title>Mirubactin C rescues the lethal effect of cell wall biosynthesis mutations in Bacillus subtilis.</title>
        <authorList>
            <person name="Kepplinger B."/>
            <person name="Wen X."/>
            <person name="Tyler A.R."/>
            <person name="Kim B.Y."/>
            <person name="Brown J."/>
            <person name="Banks P."/>
            <person name="Dashti Y."/>
            <person name="Mackenzie E.S."/>
            <person name="Wills C."/>
            <person name="Kawai Y."/>
            <person name="Waldron K.J."/>
            <person name="Allenby N.E.E."/>
            <person name="Wu L.J."/>
            <person name="Hall M.J."/>
            <person name="Errington J."/>
        </authorList>
    </citation>
    <scope>NUCLEOTIDE SEQUENCE</scope>
    <source>
        <strain evidence="1">MDA8-470</strain>
    </source>
</reference>
<keyword evidence="2" id="KW-1185">Reference proteome</keyword>
<sequence>MTENTGEPMDRSATGTSSGAVWLKGALLDIASVVRPDRGPTVVREWSDSVRLLDPEPVGFRSLFLIGMSWDGRPALSKFGATLTAFTEAGWDVHPDATDQDGESWATARHEQFEVRVYEGSGTGLVTLTGWTPVVYPELRLGQPPFTRSTAGGVLCYDCHGWGVCLTCEGRPYERRDQRCWCIANNAGPGKCVECAGRGLRSPATVPWWRPQHPLHGADMDCAAPEAGHATALSALSDVAQRACVCGEFRCSWRNVLEEEGGRLLARFVGACQGCDVRRTHTFTLARS</sequence>
<gene>
    <name evidence="1" type="ORF">NEH16_00660</name>
</gene>
<name>A0ABY6PKN3_9ACTN</name>
<dbReference type="EMBL" id="CP098740">
    <property type="protein sequence ID" value="UZK52818.1"/>
    <property type="molecule type" value="Genomic_DNA"/>
</dbReference>
<dbReference type="RefSeq" id="WP_265538448.1">
    <property type="nucleotide sequence ID" value="NZ_CP098740.1"/>
</dbReference>
<organism evidence="1 2">
    <name type="scientific">Streptomyces drozdowiczii</name>
    <dbReference type="NCBI Taxonomy" id="202862"/>
    <lineage>
        <taxon>Bacteria</taxon>
        <taxon>Bacillati</taxon>
        <taxon>Actinomycetota</taxon>
        <taxon>Actinomycetes</taxon>
        <taxon>Kitasatosporales</taxon>
        <taxon>Streptomycetaceae</taxon>
        <taxon>Streptomyces</taxon>
    </lineage>
</organism>
<dbReference type="Proteomes" id="UP001164963">
    <property type="component" value="Chromosome"/>
</dbReference>
<evidence type="ECO:0000313" key="1">
    <source>
        <dbReference type="EMBL" id="UZK52818.1"/>
    </source>
</evidence>
<proteinExistence type="predicted"/>
<accession>A0ABY6PKN3</accession>
<evidence type="ECO:0000313" key="2">
    <source>
        <dbReference type="Proteomes" id="UP001164963"/>
    </source>
</evidence>